<evidence type="ECO:0000313" key="2">
    <source>
        <dbReference type="EMBL" id="SHJ43050.1"/>
    </source>
</evidence>
<dbReference type="AlphaFoldDB" id="A0A1M6J8T0"/>
<sequence length="149" mass="16193">MNCLRLFKLKLGSKALHWLVSIIAGGMLCVSPATAGCSGKGANVEILYNWSSFMNLPDKVPEGKQTCRYEGIMAVCRVLQLEFHAPPPSSDVETLEQIMDQFGAGVAGQIPELNILYLTVVNGRTQEMKRALEEANIATVSYLTASSID</sequence>
<feature type="chain" id="PRO_5013268819" evidence="1">
    <location>
        <begin position="36"/>
        <end position="149"/>
    </location>
</feature>
<evidence type="ECO:0000313" key="3">
    <source>
        <dbReference type="Proteomes" id="UP000183994"/>
    </source>
</evidence>
<reference evidence="3" key="1">
    <citation type="submission" date="2016-11" db="EMBL/GenBank/DDBJ databases">
        <authorList>
            <person name="Varghese N."/>
            <person name="Submissions S."/>
        </authorList>
    </citation>
    <scope>NUCLEOTIDE SEQUENCE [LARGE SCALE GENOMIC DNA]</scope>
    <source>
        <strain evidence="3">DSM 16219</strain>
    </source>
</reference>
<feature type="signal peptide" evidence="1">
    <location>
        <begin position="1"/>
        <end position="35"/>
    </location>
</feature>
<accession>A0A1M6J8T0</accession>
<name>A0A1M6J8T0_9BACT</name>
<protein>
    <submittedName>
        <fullName evidence="2">Uncharacterized protein</fullName>
    </submittedName>
</protein>
<proteinExistence type="predicted"/>
<keyword evidence="3" id="KW-1185">Reference proteome</keyword>
<dbReference type="EMBL" id="FQZU01000007">
    <property type="protein sequence ID" value="SHJ43050.1"/>
    <property type="molecule type" value="Genomic_DNA"/>
</dbReference>
<organism evidence="2 3">
    <name type="scientific">Desulfatibacillum alkenivorans DSM 16219</name>
    <dbReference type="NCBI Taxonomy" id="1121393"/>
    <lineage>
        <taxon>Bacteria</taxon>
        <taxon>Pseudomonadati</taxon>
        <taxon>Thermodesulfobacteriota</taxon>
        <taxon>Desulfobacteria</taxon>
        <taxon>Desulfobacterales</taxon>
        <taxon>Desulfatibacillaceae</taxon>
        <taxon>Desulfatibacillum</taxon>
    </lineage>
</organism>
<dbReference type="RefSeq" id="WP_073474837.1">
    <property type="nucleotide sequence ID" value="NZ_FQZU01000007.1"/>
</dbReference>
<dbReference type="Proteomes" id="UP000183994">
    <property type="component" value="Unassembled WGS sequence"/>
</dbReference>
<gene>
    <name evidence="2" type="ORF">SAMN02745216_01658</name>
</gene>
<keyword evidence="1" id="KW-0732">Signal</keyword>
<evidence type="ECO:0000256" key="1">
    <source>
        <dbReference type="SAM" id="SignalP"/>
    </source>
</evidence>
<dbReference type="STRING" id="1121393.SAMN02745216_01658"/>